<reference evidence="1 2" key="1">
    <citation type="submission" date="2021-06" db="EMBL/GenBank/DDBJ databases">
        <title>Genome sequence of Babesia caballi.</title>
        <authorList>
            <person name="Yamagishi J."/>
            <person name="Kidaka T."/>
            <person name="Ochi A."/>
        </authorList>
    </citation>
    <scope>NUCLEOTIDE SEQUENCE [LARGE SCALE GENOMIC DNA]</scope>
    <source>
        <strain evidence="1">USDA-D6B2</strain>
    </source>
</reference>
<proteinExistence type="predicted"/>
<evidence type="ECO:0000313" key="1">
    <source>
        <dbReference type="EMBL" id="GIX65573.1"/>
    </source>
</evidence>
<comment type="caution">
    <text evidence="1">The sequence shown here is derived from an EMBL/GenBank/DDBJ whole genome shotgun (WGS) entry which is preliminary data.</text>
</comment>
<organism evidence="1 2">
    <name type="scientific">Babesia caballi</name>
    <dbReference type="NCBI Taxonomy" id="5871"/>
    <lineage>
        <taxon>Eukaryota</taxon>
        <taxon>Sar</taxon>
        <taxon>Alveolata</taxon>
        <taxon>Apicomplexa</taxon>
        <taxon>Aconoidasida</taxon>
        <taxon>Piroplasmida</taxon>
        <taxon>Babesiidae</taxon>
        <taxon>Babesia</taxon>
    </lineage>
</organism>
<dbReference type="EMBL" id="BPLF01000005">
    <property type="protein sequence ID" value="GIX65573.1"/>
    <property type="molecule type" value="Genomic_DNA"/>
</dbReference>
<keyword evidence="2" id="KW-1185">Reference proteome</keyword>
<dbReference type="RefSeq" id="XP_067717642.1">
    <property type="nucleotide sequence ID" value="XM_067861541.1"/>
</dbReference>
<accession>A0AAV4M095</accession>
<evidence type="ECO:0000313" key="2">
    <source>
        <dbReference type="Proteomes" id="UP001497744"/>
    </source>
</evidence>
<dbReference type="GeneID" id="94197054"/>
<dbReference type="AlphaFoldDB" id="A0AAV4M095"/>
<sequence>MNSRRRAEGADASDVEEAVASIAGRRTRLFPHRAIEIVLDSLVAYSARGTSGCNRIGLQPAVNIGKGASRDLHLVARFEGYRTAQPVFDEFIPYELVGGFFDFGEPQCPEISNKLVARVN</sequence>
<gene>
    <name evidence="1" type="ORF">BcabD6B2_50080</name>
</gene>
<dbReference type="Proteomes" id="UP001497744">
    <property type="component" value="Unassembled WGS sequence"/>
</dbReference>
<name>A0AAV4M095_BABCB</name>
<protein>
    <submittedName>
        <fullName evidence="1">Molecular chaperone DnaK</fullName>
    </submittedName>
</protein>